<dbReference type="InterPro" id="IPR051806">
    <property type="entry name" value="HAD-like_SPP"/>
</dbReference>
<dbReference type="OrthoDB" id="40579at2759"/>
<dbReference type="EMBL" id="LMYN01000019">
    <property type="protein sequence ID" value="KSA02843.1"/>
    <property type="molecule type" value="Genomic_DNA"/>
</dbReference>
<keyword evidence="2" id="KW-1185">Reference proteome</keyword>
<dbReference type="Gene3D" id="1.10.150.240">
    <property type="entry name" value="Putative phosphatase, domain 2"/>
    <property type="match status" value="1"/>
</dbReference>
<dbReference type="SFLD" id="SFLDG01129">
    <property type="entry name" value="C1.5:_HAD__Beta-PGM__Phosphata"/>
    <property type="match status" value="1"/>
</dbReference>
<dbReference type="InterPro" id="IPR023198">
    <property type="entry name" value="PGP-like_dom2"/>
</dbReference>
<comment type="caution">
    <text evidence="1">The sequence shown here is derived from an EMBL/GenBank/DDBJ whole genome shotgun (WGS) entry which is preliminary data.</text>
</comment>
<dbReference type="SFLD" id="SFLDS00003">
    <property type="entry name" value="Haloacid_Dehalogenase"/>
    <property type="match status" value="1"/>
</dbReference>
<reference evidence="1 2" key="1">
    <citation type="submission" date="2015-11" db="EMBL/GenBank/DDBJ databases">
        <title>The genome of Debaryomyces fabryi.</title>
        <authorList>
            <person name="Tafer H."/>
            <person name="Lopandic K."/>
        </authorList>
    </citation>
    <scope>NUCLEOTIDE SEQUENCE [LARGE SCALE GENOMIC DNA]</scope>
    <source>
        <strain evidence="1 2">CBS 789</strain>
    </source>
</reference>
<dbReference type="Pfam" id="PF00702">
    <property type="entry name" value="Hydrolase"/>
    <property type="match status" value="1"/>
</dbReference>
<dbReference type="InterPro" id="IPR023214">
    <property type="entry name" value="HAD_sf"/>
</dbReference>
<dbReference type="RefSeq" id="XP_015468945.1">
    <property type="nucleotide sequence ID" value="XM_015610270.1"/>
</dbReference>
<dbReference type="Proteomes" id="UP000054251">
    <property type="component" value="Unassembled WGS sequence"/>
</dbReference>
<dbReference type="GeneID" id="26838449"/>
<protein>
    <recommendedName>
        <fullName evidence="3">Glycerol-1-phosphate phosphohydrolase 1</fullName>
    </recommendedName>
</protein>
<dbReference type="Gene3D" id="3.40.50.1000">
    <property type="entry name" value="HAD superfamily/HAD-like"/>
    <property type="match status" value="1"/>
</dbReference>
<evidence type="ECO:0000313" key="1">
    <source>
        <dbReference type="EMBL" id="KSA02843.1"/>
    </source>
</evidence>
<dbReference type="GO" id="GO:0000121">
    <property type="term" value="F:sn-glycerol 1-phosphatase activity"/>
    <property type="evidence" value="ECO:0007669"/>
    <property type="project" value="TreeGrafter"/>
</dbReference>
<dbReference type="InterPro" id="IPR006439">
    <property type="entry name" value="HAD-SF_hydro_IA"/>
</dbReference>
<dbReference type="SUPFAM" id="SSF56784">
    <property type="entry name" value="HAD-like"/>
    <property type="match status" value="1"/>
</dbReference>
<dbReference type="AlphaFoldDB" id="A0A0V1Q2T2"/>
<accession>A0A0V1Q2T2</accession>
<dbReference type="PANTHER" id="PTHR43481:SF4">
    <property type="entry name" value="GLYCEROL-1-PHOSPHATE PHOSPHOHYDROLASE 1-RELATED"/>
    <property type="match status" value="1"/>
</dbReference>
<name>A0A0V1Q2T2_9ASCO</name>
<evidence type="ECO:0000313" key="2">
    <source>
        <dbReference type="Proteomes" id="UP000054251"/>
    </source>
</evidence>
<dbReference type="PANTHER" id="PTHR43481">
    <property type="entry name" value="FRUCTOSE-1-PHOSPHATE PHOSPHATASE"/>
    <property type="match status" value="1"/>
</dbReference>
<dbReference type="CDD" id="cd07527">
    <property type="entry name" value="HAD_ScGPP-like"/>
    <property type="match status" value="1"/>
</dbReference>
<dbReference type="GO" id="GO:0006114">
    <property type="term" value="P:glycerol biosynthetic process"/>
    <property type="evidence" value="ECO:0007669"/>
    <property type="project" value="TreeGrafter"/>
</dbReference>
<proteinExistence type="predicted"/>
<sequence length="264" mass="29375">MSLKPANKIPAVFYVNAALFDCDGTLVNSTGAISEFWRGFAETRPHVDADEIIRTSHGCRTFDVIAKWSPDDAVEKQVTEWEASIPDSFGQYAKPIPGAVELVKKFDEISRTQTDNKHQRWAIITSGTLPLASKWLKLLTIEKPDCFITAEKVTQGKPHPQGYQSARANLGYDAPHKKVVVFEDAPAGIKAGKSAGAMIVGICSTYDPEKVWESGADIVVKDLSSFEIDHYNPETDEFRVVVNEYFYANEQYTIRRKSLVGVEV</sequence>
<organism evidence="1 2">
    <name type="scientific">Debaryomyces fabryi</name>
    <dbReference type="NCBI Taxonomy" id="58627"/>
    <lineage>
        <taxon>Eukaryota</taxon>
        <taxon>Fungi</taxon>
        <taxon>Dikarya</taxon>
        <taxon>Ascomycota</taxon>
        <taxon>Saccharomycotina</taxon>
        <taxon>Pichiomycetes</taxon>
        <taxon>Debaryomycetaceae</taxon>
        <taxon>Debaryomyces</taxon>
    </lineage>
</organism>
<evidence type="ECO:0008006" key="3">
    <source>
        <dbReference type="Google" id="ProtNLM"/>
    </source>
</evidence>
<dbReference type="GO" id="GO:0006970">
    <property type="term" value="P:response to osmotic stress"/>
    <property type="evidence" value="ECO:0007669"/>
    <property type="project" value="TreeGrafter"/>
</dbReference>
<dbReference type="InterPro" id="IPR036412">
    <property type="entry name" value="HAD-like_sf"/>
</dbReference>
<gene>
    <name evidence="1" type="ORF">AC631_01440</name>
</gene>
<dbReference type="NCBIfam" id="TIGR01509">
    <property type="entry name" value="HAD-SF-IA-v3"/>
    <property type="match status" value="1"/>
</dbReference>